<evidence type="ECO:0000313" key="2">
    <source>
        <dbReference type="Proteomes" id="UP000604475"/>
    </source>
</evidence>
<dbReference type="SUPFAM" id="SSF47413">
    <property type="entry name" value="lambda repressor-like DNA-binding domains"/>
    <property type="match status" value="1"/>
</dbReference>
<reference evidence="1" key="1">
    <citation type="submission" date="2020-12" db="EMBL/GenBank/DDBJ databases">
        <title>Genomic characterization of non-nitrogen-fixing Frankia strains.</title>
        <authorList>
            <person name="Carlos-Shanley C."/>
            <person name="Guerra T."/>
            <person name="Hahn D."/>
        </authorList>
    </citation>
    <scope>NUCLEOTIDE SEQUENCE</scope>
    <source>
        <strain evidence="1">CN6</strain>
    </source>
</reference>
<accession>A0A937RF27</accession>
<dbReference type="PANTHER" id="PTHR35010:SF2">
    <property type="entry name" value="BLL4672 PROTEIN"/>
    <property type="match status" value="1"/>
</dbReference>
<dbReference type="Pfam" id="PF13560">
    <property type="entry name" value="HTH_31"/>
    <property type="match status" value="1"/>
</dbReference>
<dbReference type="AlphaFoldDB" id="A0A937RF27"/>
<evidence type="ECO:0000313" key="1">
    <source>
        <dbReference type="EMBL" id="MBL7627805.1"/>
    </source>
</evidence>
<dbReference type="InterPro" id="IPR001387">
    <property type="entry name" value="Cro/C1-type_HTH"/>
</dbReference>
<dbReference type="Proteomes" id="UP000604475">
    <property type="component" value="Unassembled WGS sequence"/>
</dbReference>
<protein>
    <submittedName>
        <fullName evidence="1">Helix-turn-helix domain-containing protein</fullName>
    </submittedName>
</protein>
<keyword evidence="2" id="KW-1185">Reference proteome</keyword>
<dbReference type="InterPro" id="IPR010982">
    <property type="entry name" value="Lambda_DNA-bd_dom_sf"/>
</dbReference>
<proteinExistence type="predicted"/>
<dbReference type="GO" id="GO:0003677">
    <property type="term" value="F:DNA binding"/>
    <property type="evidence" value="ECO:0007669"/>
    <property type="project" value="InterPro"/>
</dbReference>
<dbReference type="Gene3D" id="1.10.260.40">
    <property type="entry name" value="lambda repressor-like DNA-binding domains"/>
    <property type="match status" value="1"/>
</dbReference>
<organism evidence="1 2">
    <name type="scientific">Frankia nepalensis</name>
    <dbReference type="NCBI Taxonomy" id="1836974"/>
    <lineage>
        <taxon>Bacteria</taxon>
        <taxon>Bacillati</taxon>
        <taxon>Actinomycetota</taxon>
        <taxon>Actinomycetes</taxon>
        <taxon>Frankiales</taxon>
        <taxon>Frankiaceae</taxon>
        <taxon>Frankia</taxon>
    </lineage>
</organism>
<name>A0A937RF27_9ACTN</name>
<dbReference type="PANTHER" id="PTHR35010">
    <property type="entry name" value="BLL4672 PROTEIN-RELATED"/>
    <property type="match status" value="1"/>
</dbReference>
<dbReference type="CDD" id="cd00093">
    <property type="entry name" value="HTH_XRE"/>
    <property type="match status" value="1"/>
</dbReference>
<comment type="caution">
    <text evidence="1">The sequence shown here is derived from an EMBL/GenBank/DDBJ whole genome shotgun (WGS) entry which is preliminary data.</text>
</comment>
<dbReference type="EMBL" id="JAEACQ010000164">
    <property type="protein sequence ID" value="MBL7627805.1"/>
    <property type="molecule type" value="Genomic_DNA"/>
</dbReference>
<gene>
    <name evidence="1" type="ORF">I7412_11610</name>
</gene>
<sequence length="60" mass="6512">MRRWRDRVAPETAGVPAGVPVGRRRRATELRGEELAALAGISADYLTRLEQGRAPACSPP</sequence>